<dbReference type="RefSeq" id="WP_083642831.1">
    <property type="nucleotide sequence ID" value="NZ_AMRU01000008.1"/>
</dbReference>
<dbReference type="GO" id="GO:0046556">
    <property type="term" value="F:alpha-L-arabinofuranosidase activity"/>
    <property type="evidence" value="ECO:0007669"/>
    <property type="project" value="UniProtKB-EC"/>
</dbReference>
<gene>
    <name evidence="6" type="ORF">GRFL_0299</name>
</gene>
<organism evidence="6 7">
    <name type="scientific">Christiangramia flava JLT2011</name>
    <dbReference type="NCBI Taxonomy" id="1229726"/>
    <lineage>
        <taxon>Bacteria</taxon>
        <taxon>Pseudomonadati</taxon>
        <taxon>Bacteroidota</taxon>
        <taxon>Flavobacteriia</taxon>
        <taxon>Flavobacteriales</taxon>
        <taxon>Flavobacteriaceae</taxon>
        <taxon>Christiangramia</taxon>
    </lineage>
</organism>
<evidence type="ECO:0000256" key="2">
    <source>
        <dbReference type="ARBA" id="ARBA00022729"/>
    </source>
</evidence>
<dbReference type="EC" id="3.2.1.55" evidence="6"/>
<evidence type="ECO:0000256" key="4">
    <source>
        <dbReference type="ARBA" id="ARBA00023295"/>
    </source>
</evidence>
<dbReference type="Gene3D" id="2.115.10.20">
    <property type="entry name" value="Glycosyl hydrolase domain, family 43"/>
    <property type="match status" value="1"/>
</dbReference>
<dbReference type="PIRSF" id="PIRSF025414">
    <property type="entry name" value="Alpha-L-arabinofuranosidase"/>
    <property type="match status" value="1"/>
</dbReference>
<sequence length="366" mass="41099">MSKGIVTKIVLLGALAVVSCKDGNSDVAVNENTPKVSEKTTFTNPLKSSGADPYSWYKDGYYYYTNTLGNKLAIWKTKDLSEIGNAEMKVIWTPPENTMYSRNIWAPQVQFLEGKWYMYFAADDGDNQNHRMYVLENSSEDPMTGEWEFKGKVAAPSDKWAIDADIYEFQDQLYMIWSGWEGDENGRQDIFIAKMSNPYTIEGKRIKISSPTFDWERNYGNGPEVLVNEGPQFLEHGDNLFIVFSASGCWTDNYSLGLLKLTGDDLLDAENWEKDPEPYFSQSPENGVYGPGHNSFFKSPDGTEDWILYHANPNSGDGCGGNRSPRMQKITWNADGTPDFGTPVAPGTELELPSGTSEIKNTENEN</sequence>
<keyword evidence="2" id="KW-0732">Signal</keyword>
<evidence type="ECO:0000256" key="1">
    <source>
        <dbReference type="ARBA" id="ARBA00009865"/>
    </source>
</evidence>
<dbReference type="InterPro" id="IPR023296">
    <property type="entry name" value="Glyco_hydro_beta-prop_sf"/>
</dbReference>
<dbReference type="OrthoDB" id="177947at2"/>
<dbReference type="PANTHER" id="PTHR43817:SF1">
    <property type="entry name" value="HYDROLASE, FAMILY 43, PUTATIVE (AFU_ORTHOLOGUE AFUA_3G01660)-RELATED"/>
    <property type="match status" value="1"/>
</dbReference>
<dbReference type="KEGG" id="gfl:GRFL_0299"/>
<dbReference type="AlphaFoldDB" id="A0A1L7I1G9"/>
<dbReference type="Proteomes" id="UP000186230">
    <property type="component" value="Chromosome"/>
</dbReference>
<dbReference type="InterPro" id="IPR016828">
    <property type="entry name" value="Alpha-L-arabinofuranosidase"/>
</dbReference>
<dbReference type="PANTHER" id="PTHR43817">
    <property type="entry name" value="GLYCOSYL HYDROLASE"/>
    <property type="match status" value="1"/>
</dbReference>
<dbReference type="Pfam" id="PF04616">
    <property type="entry name" value="Glyco_hydro_43"/>
    <property type="match status" value="1"/>
</dbReference>
<dbReference type="STRING" id="1229726.GRFL_0299"/>
<evidence type="ECO:0000256" key="3">
    <source>
        <dbReference type="ARBA" id="ARBA00022801"/>
    </source>
</evidence>
<protein>
    <submittedName>
        <fullName evidence="6">Alpha-L-arabinofuranosidase II</fullName>
        <ecNumber evidence="6">3.2.1.55</ecNumber>
    </submittedName>
</protein>
<dbReference type="EMBL" id="CP016359">
    <property type="protein sequence ID" value="APU67023.1"/>
    <property type="molecule type" value="Genomic_DNA"/>
</dbReference>
<keyword evidence="7" id="KW-1185">Reference proteome</keyword>
<proteinExistence type="inferred from homology"/>
<keyword evidence="4 5" id="KW-0326">Glycosidase</keyword>
<accession>A0A1L7I1G9</accession>
<dbReference type="InterPro" id="IPR006710">
    <property type="entry name" value="Glyco_hydro_43"/>
</dbReference>
<keyword evidence="3 5" id="KW-0378">Hydrolase</keyword>
<dbReference type="CDD" id="cd18820">
    <property type="entry name" value="GH43_LbAraf43-like"/>
    <property type="match status" value="1"/>
</dbReference>
<comment type="similarity">
    <text evidence="1 5">Belongs to the glycosyl hydrolase 43 family.</text>
</comment>
<dbReference type="GO" id="GO:0005975">
    <property type="term" value="P:carbohydrate metabolic process"/>
    <property type="evidence" value="ECO:0007669"/>
    <property type="project" value="InterPro"/>
</dbReference>
<evidence type="ECO:0000313" key="6">
    <source>
        <dbReference type="EMBL" id="APU67023.1"/>
    </source>
</evidence>
<name>A0A1L7I1G9_9FLAO</name>
<evidence type="ECO:0000313" key="7">
    <source>
        <dbReference type="Proteomes" id="UP000186230"/>
    </source>
</evidence>
<evidence type="ECO:0000256" key="5">
    <source>
        <dbReference type="RuleBase" id="RU361187"/>
    </source>
</evidence>
<dbReference type="SUPFAM" id="SSF75005">
    <property type="entry name" value="Arabinanase/levansucrase/invertase"/>
    <property type="match status" value="1"/>
</dbReference>
<dbReference type="PROSITE" id="PS51257">
    <property type="entry name" value="PROKAR_LIPOPROTEIN"/>
    <property type="match status" value="1"/>
</dbReference>
<reference evidence="6 7" key="1">
    <citation type="submission" date="2016-07" db="EMBL/GenBank/DDBJ databases">
        <title>Multi-omics approach to identify versatile polysaccharide utilization systems of a marine flavobacterium Gramella flava.</title>
        <authorList>
            <person name="Tang K."/>
        </authorList>
    </citation>
    <scope>NUCLEOTIDE SEQUENCE [LARGE SCALE GENOMIC DNA]</scope>
    <source>
        <strain evidence="6 7">JLT2011</strain>
    </source>
</reference>